<evidence type="ECO:0000313" key="3">
    <source>
        <dbReference type="EMBL" id="GAA0745751.1"/>
    </source>
</evidence>
<evidence type="ECO:0000259" key="2">
    <source>
        <dbReference type="Pfam" id="PF19780"/>
    </source>
</evidence>
<dbReference type="InterPro" id="IPR046232">
    <property type="entry name" value="DUF6265"/>
</dbReference>
<sequence>MFPASRQWPAALASATLLVVTSPTLHGQVTADPFTPVAWLAGCWQLDGGEAGTVEQWMAPAGGAMLGMSRTLQRGQLREFEFMQFQLDASGKLSFVAQPQGRPPTAFALAAAGERQARFSNPQHDFPQTVIYQAVGNDRLLARIEGPRNGELRGIDFPMKRIACDGPR</sequence>
<feature type="signal peptide" evidence="1">
    <location>
        <begin position="1"/>
        <end position="27"/>
    </location>
</feature>
<organism evidence="3 4">
    <name type="scientific">Ideonella azotifigens</name>
    <dbReference type="NCBI Taxonomy" id="513160"/>
    <lineage>
        <taxon>Bacteria</taxon>
        <taxon>Pseudomonadati</taxon>
        <taxon>Pseudomonadota</taxon>
        <taxon>Betaproteobacteria</taxon>
        <taxon>Burkholderiales</taxon>
        <taxon>Sphaerotilaceae</taxon>
        <taxon>Ideonella</taxon>
    </lineage>
</organism>
<protein>
    <submittedName>
        <fullName evidence="3">DUF6265 family protein</fullName>
    </submittedName>
</protein>
<reference evidence="4" key="1">
    <citation type="journal article" date="2019" name="Int. J. Syst. Evol. Microbiol.">
        <title>The Global Catalogue of Microorganisms (GCM) 10K type strain sequencing project: providing services to taxonomists for standard genome sequencing and annotation.</title>
        <authorList>
            <consortium name="The Broad Institute Genomics Platform"/>
            <consortium name="The Broad Institute Genome Sequencing Center for Infectious Disease"/>
            <person name="Wu L."/>
            <person name="Ma J."/>
        </authorList>
    </citation>
    <scope>NUCLEOTIDE SEQUENCE [LARGE SCALE GENOMIC DNA]</scope>
    <source>
        <strain evidence="4">JCM 15503</strain>
    </source>
</reference>
<dbReference type="Proteomes" id="UP001500279">
    <property type="component" value="Unassembled WGS sequence"/>
</dbReference>
<dbReference type="RefSeq" id="WP_141289932.1">
    <property type="nucleotide sequence ID" value="NZ_BAAAEW010000006.1"/>
</dbReference>
<dbReference type="Pfam" id="PF19780">
    <property type="entry name" value="DUF6265"/>
    <property type="match status" value="1"/>
</dbReference>
<keyword evidence="4" id="KW-1185">Reference proteome</keyword>
<feature type="domain" description="DUF6265" evidence="2">
    <location>
        <begin position="38"/>
        <end position="145"/>
    </location>
</feature>
<evidence type="ECO:0000313" key="4">
    <source>
        <dbReference type="Proteomes" id="UP001500279"/>
    </source>
</evidence>
<dbReference type="EMBL" id="BAAAEW010000006">
    <property type="protein sequence ID" value="GAA0745751.1"/>
    <property type="molecule type" value="Genomic_DNA"/>
</dbReference>
<proteinExistence type="predicted"/>
<accession>A0ABP3UZV6</accession>
<feature type="chain" id="PRO_5046493551" evidence="1">
    <location>
        <begin position="28"/>
        <end position="168"/>
    </location>
</feature>
<evidence type="ECO:0000256" key="1">
    <source>
        <dbReference type="SAM" id="SignalP"/>
    </source>
</evidence>
<comment type="caution">
    <text evidence="3">The sequence shown here is derived from an EMBL/GenBank/DDBJ whole genome shotgun (WGS) entry which is preliminary data.</text>
</comment>
<gene>
    <name evidence="3" type="ORF">GCM10009107_12410</name>
</gene>
<keyword evidence="1" id="KW-0732">Signal</keyword>
<name>A0ABP3UZV6_9BURK</name>